<dbReference type="PANTHER" id="PTHR43539">
    <property type="entry name" value="FLAVIN-BINDING MONOOXYGENASE-LIKE PROTEIN (AFU_ORTHOLOGUE AFUA_4G09220)"/>
    <property type="match status" value="1"/>
</dbReference>
<reference evidence="3 4" key="1">
    <citation type="submission" date="2018-06" db="EMBL/GenBank/DDBJ databases">
        <title>Genomic Encyclopedia of Archaeal and Bacterial Type Strains, Phase II (KMG-II): from individual species to whole genera.</title>
        <authorList>
            <person name="Goeker M."/>
        </authorList>
    </citation>
    <scope>NUCLEOTIDE SEQUENCE [LARGE SCALE GENOMIC DNA]</scope>
    <source>
        <strain evidence="3 4">KACC 16626</strain>
    </source>
</reference>
<dbReference type="Proteomes" id="UP000247416">
    <property type="component" value="Unassembled WGS sequence"/>
</dbReference>
<dbReference type="Pfam" id="PF13454">
    <property type="entry name" value="NAD_binding_9"/>
    <property type="match status" value="1"/>
</dbReference>
<dbReference type="GO" id="GO:0050660">
    <property type="term" value="F:flavin adenine dinucleotide binding"/>
    <property type="evidence" value="ECO:0007669"/>
    <property type="project" value="TreeGrafter"/>
</dbReference>
<name>A0A318TUN3_9BACL</name>
<evidence type="ECO:0000256" key="1">
    <source>
        <dbReference type="ARBA" id="ARBA00023002"/>
    </source>
</evidence>
<evidence type="ECO:0000259" key="2">
    <source>
        <dbReference type="Pfam" id="PF13454"/>
    </source>
</evidence>
<sequence length="475" mass="53169">MSLEALNEQVKKDLSYIAHPVSTVDWVEPTSHPDGHVYDVVVIGGGQSGLSTAFGLKRERITNITVLDENPAGIEGPWITYARMVTLRTPKHLPSIDLGIPSLTFQTWWIAQHGQEAWDQLDKIPRDEWMNYLKWYREVLELPVQNEVKVDLIEPIGNGLHRLAISGNGAKSNFLLARKVVLATGIQGGGEWHIPDFIKNNLPKSLYAHTSEAIDFDTLKGKRIGILGGGASAFDNANFALSSGVKEVHTFIRRKEMVRVNPMRILEQSGIIERYHSLNDEEKYTAMLHFFKFNQPPTNDTFNRANAWEGFHVHLDSPWLAVNSSEEGAVVRTPHDTFTFDYLIISTGLITDPTLRPELKQIEQFITRWGDVYKANPDIANPVIDAHPYLSKSFAFVPNSEEGKAALYGLFAFNYSALISCGVSASALSGIRYAVPKLVTAIADELFLDDKATILKNYFEYNVIEFTGNPKIPTK</sequence>
<dbReference type="InterPro" id="IPR050982">
    <property type="entry name" value="Auxin_biosynth/cation_transpt"/>
</dbReference>
<evidence type="ECO:0000313" key="3">
    <source>
        <dbReference type="EMBL" id="PYF08512.1"/>
    </source>
</evidence>
<keyword evidence="4" id="KW-1185">Reference proteome</keyword>
<feature type="domain" description="FAD-dependent urate hydroxylase HpyO/Asp monooxygenase CreE-like FAD/NAD(P)-binding" evidence="2">
    <location>
        <begin position="41"/>
        <end position="186"/>
    </location>
</feature>
<dbReference type="GO" id="GO:0004497">
    <property type="term" value="F:monooxygenase activity"/>
    <property type="evidence" value="ECO:0007669"/>
    <property type="project" value="TreeGrafter"/>
</dbReference>
<dbReference type="InterPro" id="IPR036188">
    <property type="entry name" value="FAD/NAD-bd_sf"/>
</dbReference>
<protein>
    <submittedName>
        <fullName evidence="3">Cation diffusion facilitator CzcD-associated flavoprotein CzcO</fullName>
    </submittedName>
</protein>
<dbReference type="SUPFAM" id="SSF51905">
    <property type="entry name" value="FAD/NAD(P)-binding domain"/>
    <property type="match status" value="1"/>
</dbReference>
<evidence type="ECO:0000313" key="4">
    <source>
        <dbReference type="Proteomes" id="UP000247416"/>
    </source>
</evidence>
<dbReference type="RefSeq" id="WP_107931616.1">
    <property type="nucleotide sequence ID" value="NZ_PYWJ01000001.1"/>
</dbReference>
<dbReference type="AlphaFoldDB" id="A0A318TUN3"/>
<dbReference type="PANTHER" id="PTHR43539:SF91">
    <property type="entry name" value="FAD-DEPENDENT URATE HYDROXYLASE"/>
    <property type="match status" value="1"/>
</dbReference>
<dbReference type="InterPro" id="IPR038732">
    <property type="entry name" value="HpyO/CreE_NAD-binding"/>
</dbReference>
<dbReference type="Gene3D" id="3.50.50.60">
    <property type="entry name" value="FAD/NAD(P)-binding domain"/>
    <property type="match status" value="1"/>
</dbReference>
<proteinExistence type="predicted"/>
<dbReference type="OrthoDB" id="9778740at2"/>
<organism evidence="3 4">
    <name type="scientific">Ureibacillus chungkukjangi</name>
    <dbReference type="NCBI Taxonomy" id="1202712"/>
    <lineage>
        <taxon>Bacteria</taxon>
        <taxon>Bacillati</taxon>
        <taxon>Bacillota</taxon>
        <taxon>Bacilli</taxon>
        <taxon>Bacillales</taxon>
        <taxon>Caryophanaceae</taxon>
        <taxon>Ureibacillus</taxon>
    </lineage>
</organism>
<accession>A0A318TUN3</accession>
<comment type="caution">
    <text evidence="3">The sequence shown here is derived from an EMBL/GenBank/DDBJ whole genome shotgun (WGS) entry which is preliminary data.</text>
</comment>
<dbReference type="EMBL" id="QJTJ01000002">
    <property type="protein sequence ID" value="PYF08512.1"/>
    <property type="molecule type" value="Genomic_DNA"/>
</dbReference>
<keyword evidence="1" id="KW-0560">Oxidoreductase</keyword>
<gene>
    <name evidence="3" type="ORF">BJ095_102278</name>
</gene>